<feature type="transmembrane region" description="Helical" evidence="8">
    <location>
        <begin position="427"/>
        <end position="445"/>
    </location>
</feature>
<evidence type="ECO:0000256" key="6">
    <source>
        <dbReference type="ARBA" id="ARBA00022989"/>
    </source>
</evidence>
<feature type="transmembrane region" description="Helical" evidence="8">
    <location>
        <begin position="12"/>
        <end position="32"/>
    </location>
</feature>
<keyword evidence="3" id="KW-0328">Glycosyltransferase</keyword>
<feature type="transmembrane region" description="Helical" evidence="8">
    <location>
        <begin position="451"/>
        <end position="471"/>
    </location>
</feature>
<sequence length="485" mass="56367">MKLYRGFSNLSLHAIYLIFGVIISILILNFLFDFQKGYYPVYAIGTLFFFFLSVLILYTLSSTSQRINEKYILISLIMLCFIIKFCWVWFIRIEPMVDYAKFYYTAVDLSENHIIQNRYVALFPHIFGYSLFLSFFLKIFGPSYMLPPIINVILSTISLVLIYFICKKIADKRIAIVACLLWIFFPSQTIYNMFALSEPLYTTVLLSIVALMIVIREKLSERLITFGYSVVLALLLVFMNMSRPIAAIPIIALAIWFFIIDIKHIGNKKILVNKIIILVTVIIAYSFLTTLSNHYISYRLGEEIATVPGYNIHVGFNMDSYGQWNQHDSDLLYYYNDMEELSANDVQRKMLEEAKNRIFHEDINFFKLFYAKFLFFLGNDDAAVGYASLVLDHPFRLQLLSNVYYYSLLLASLLGTFIVYKKKERSIVIILCLYAIGLTMGQMLVEVAPRYHYSLTISFVILASIGIIRLGEYINLKFDKKIEKD</sequence>
<feature type="transmembrane region" description="Helical" evidence="8">
    <location>
        <begin position="403"/>
        <end position="420"/>
    </location>
</feature>
<feature type="transmembrane region" description="Helical" evidence="8">
    <location>
        <begin position="223"/>
        <end position="239"/>
    </location>
</feature>
<feature type="transmembrane region" description="Helical" evidence="8">
    <location>
        <begin position="146"/>
        <end position="166"/>
    </location>
</feature>
<dbReference type="InterPro" id="IPR038731">
    <property type="entry name" value="RgtA/B/C-like"/>
</dbReference>
<comment type="caution">
    <text evidence="10">The sequence shown here is derived from an EMBL/GenBank/DDBJ whole genome shotgun (WGS) entry which is preliminary data.</text>
</comment>
<dbReference type="GO" id="GO:0005886">
    <property type="term" value="C:plasma membrane"/>
    <property type="evidence" value="ECO:0007669"/>
    <property type="project" value="UniProtKB-SubCell"/>
</dbReference>
<comment type="subcellular location">
    <subcellularLocation>
        <location evidence="1">Cell membrane</location>
        <topology evidence="1">Multi-pass membrane protein</topology>
    </subcellularLocation>
</comment>
<dbReference type="GO" id="GO:0009103">
    <property type="term" value="P:lipopolysaccharide biosynthetic process"/>
    <property type="evidence" value="ECO:0007669"/>
    <property type="project" value="UniProtKB-ARBA"/>
</dbReference>
<dbReference type="GO" id="GO:0016757">
    <property type="term" value="F:glycosyltransferase activity"/>
    <property type="evidence" value="ECO:0007669"/>
    <property type="project" value="UniProtKB-KW"/>
</dbReference>
<dbReference type="Pfam" id="PF13231">
    <property type="entry name" value="PMT_2"/>
    <property type="match status" value="1"/>
</dbReference>
<evidence type="ECO:0000256" key="4">
    <source>
        <dbReference type="ARBA" id="ARBA00022679"/>
    </source>
</evidence>
<keyword evidence="6 8" id="KW-1133">Transmembrane helix</keyword>
<feature type="transmembrane region" description="Helical" evidence="8">
    <location>
        <begin position="119"/>
        <end position="140"/>
    </location>
</feature>
<evidence type="ECO:0000256" key="8">
    <source>
        <dbReference type="SAM" id="Phobius"/>
    </source>
</evidence>
<feature type="transmembrane region" description="Helical" evidence="8">
    <location>
        <begin position="245"/>
        <end position="263"/>
    </location>
</feature>
<feature type="transmembrane region" description="Helical" evidence="8">
    <location>
        <begin position="39"/>
        <end position="59"/>
    </location>
</feature>
<keyword evidence="5 8" id="KW-0812">Transmembrane</keyword>
<feature type="transmembrane region" description="Helical" evidence="8">
    <location>
        <begin position="173"/>
        <end position="194"/>
    </location>
</feature>
<evidence type="ECO:0000256" key="7">
    <source>
        <dbReference type="ARBA" id="ARBA00023136"/>
    </source>
</evidence>
<evidence type="ECO:0000256" key="5">
    <source>
        <dbReference type="ARBA" id="ARBA00022692"/>
    </source>
</evidence>
<dbReference type="PANTHER" id="PTHR33908:SF11">
    <property type="entry name" value="MEMBRANE PROTEIN"/>
    <property type="match status" value="1"/>
</dbReference>
<evidence type="ECO:0000313" key="10">
    <source>
        <dbReference type="EMBL" id="KIO73308.1"/>
    </source>
</evidence>
<feature type="domain" description="Glycosyltransferase RgtA/B/C/D-like" evidence="9">
    <location>
        <begin position="129"/>
        <end position="282"/>
    </location>
</feature>
<feature type="transmembrane region" description="Helical" evidence="8">
    <location>
        <begin position="275"/>
        <end position="296"/>
    </location>
</feature>
<gene>
    <name evidence="10" type="ORF">B4167_2232</name>
</gene>
<evidence type="ECO:0000256" key="3">
    <source>
        <dbReference type="ARBA" id="ARBA00022676"/>
    </source>
</evidence>
<organism evidence="10 11">
    <name type="scientific">Caldibacillus thermoamylovorans</name>
    <dbReference type="NCBI Taxonomy" id="35841"/>
    <lineage>
        <taxon>Bacteria</taxon>
        <taxon>Bacillati</taxon>
        <taxon>Bacillota</taxon>
        <taxon>Bacilli</taxon>
        <taxon>Bacillales</taxon>
        <taxon>Bacillaceae</taxon>
        <taxon>Caldibacillus</taxon>
    </lineage>
</organism>
<evidence type="ECO:0000256" key="2">
    <source>
        <dbReference type="ARBA" id="ARBA00022475"/>
    </source>
</evidence>
<proteinExistence type="predicted"/>
<reference evidence="10 11" key="1">
    <citation type="submission" date="2015-01" db="EMBL/GenBank/DDBJ databases">
        <title>Draft Genome Sequences of Four Bacillus thermoamylovorans Strains, Isolated From Food Products.</title>
        <authorList>
            <person name="Krawcyk A.O."/>
            <person name="Berendsen E.M."/>
            <person name="Eijlander R.T."/>
            <person name="de Jong A."/>
            <person name="Wells-Bennik M."/>
            <person name="Kuipers O.P."/>
        </authorList>
    </citation>
    <scope>NUCLEOTIDE SEQUENCE [LARGE SCALE GENOMIC DNA]</scope>
    <source>
        <strain evidence="10 11">B4167</strain>
    </source>
</reference>
<keyword evidence="2" id="KW-1003">Cell membrane</keyword>
<dbReference type="RefSeq" id="WP_041902401.1">
    <property type="nucleotide sequence ID" value="NZ_JXLT01000070.1"/>
</dbReference>
<evidence type="ECO:0000256" key="1">
    <source>
        <dbReference type="ARBA" id="ARBA00004651"/>
    </source>
</evidence>
<name>A0ABD4A8L9_9BACI</name>
<dbReference type="AlphaFoldDB" id="A0ABD4A8L9"/>
<dbReference type="InterPro" id="IPR050297">
    <property type="entry name" value="LipidA_mod_glycosyltrf_83"/>
</dbReference>
<keyword evidence="4" id="KW-0808">Transferase</keyword>
<protein>
    <recommendedName>
        <fullName evidence="9">Glycosyltransferase RgtA/B/C/D-like domain-containing protein</fullName>
    </recommendedName>
</protein>
<feature type="transmembrane region" description="Helical" evidence="8">
    <location>
        <begin position="200"/>
        <end position="216"/>
    </location>
</feature>
<keyword evidence="7 8" id="KW-0472">Membrane</keyword>
<accession>A0ABD4A8L9</accession>
<dbReference type="PANTHER" id="PTHR33908">
    <property type="entry name" value="MANNOSYLTRANSFERASE YKCB-RELATED"/>
    <property type="match status" value="1"/>
</dbReference>
<evidence type="ECO:0000259" key="9">
    <source>
        <dbReference type="Pfam" id="PF13231"/>
    </source>
</evidence>
<feature type="transmembrane region" description="Helical" evidence="8">
    <location>
        <begin position="71"/>
        <end position="91"/>
    </location>
</feature>
<evidence type="ECO:0000313" key="11">
    <source>
        <dbReference type="Proteomes" id="UP000032076"/>
    </source>
</evidence>
<dbReference type="EMBL" id="JXLU01000050">
    <property type="protein sequence ID" value="KIO73308.1"/>
    <property type="molecule type" value="Genomic_DNA"/>
</dbReference>
<dbReference type="Proteomes" id="UP000032076">
    <property type="component" value="Unassembled WGS sequence"/>
</dbReference>